<gene>
    <name evidence="2" type="ORF">B0A52_02770</name>
</gene>
<dbReference type="PANTHER" id="PTHR34693:SF1">
    <property type="entry name" value="PROTEIN PAR32"/>
    <property type="match status" value="1"/>
</dbReference>
<dbReference type="EMBL" id="NAJM01000006">
    <property type="protein sequence ID" value="RVX73880.1"/>
    <property type="molecule type" value="Genomic_DNA"/>
</dbReference>
<dbReference type="PANTHER" id="PTHR34693">
    <property type="entry name" value="PROTEIN PAR32"/>
    <property type="match status" value="1"/>
</dbReference>
<name>A0A438NDU9_EXOME</name>
<feature type="region of interest" description="Disordered" evidence="1">
    <location>
        <begin position="111"/>
        <end position="170"/>
    </location>
</feature>
<sequence>MAATISRPTEPMYHFGVGGAGNRAKSTASVSQKIVSDNIYQQDLSYRSFSRGVGGIGNFSKATREQEPADIDVLQLLHDCRAPRKMSANVKYHTGVGGYANIYEPTLSEIQQAQNDSESARRRSLAELARRKDASVTNSSRSSSSSQGSPRSSFADSMRGLFGGRSSDKA</sequence>
<evidence type="ECO:0000313" key="3">
    <source>
        <dbReference type="Proteomes" id="UP000288859"/>
    </source>
</evidence>
<dbReference type="InterPro" id="IPR022024">
    <property type="entry name" value="DUF3602"/>
</dbReference>
<reference evidence="2 3" key="1">
    <citation type="submission" date="2017-03" db="EMBL/GenBank/DDBJ databases">
        <title>Genomes of endolithic fungi from Antarctica.</title>
        <authorList>
            <person name="Coleine C."/>
            <person name="Masonjones S."/>
            <person name="Stajich J.E."/>
        </authorList>
    </citation>
    <scope>NUCLEOTIDE SEQUENCE [LARGE SCALE GENOMIC DNA]</scope>
    <source>
        <strain evidence="2 3">CCFEE 6314</strain>
    </source>
</reference>
<feature type="compositionally biased region" description="Basic and acidic residues" evidence="1">
    <location>
        <begin position="118"/>
        <end position="134"/>
    </location>
</feature>
<comment type="caution">
    <text evidence="2">The sequence shown here is derived from an EMBL/GenBank/DDBJ whole genome shotgun (WGS) entry which is preliminary data.</text>
</comment>
<dbReference type="OrthoDB" id="3063476at2759"/>
<feature type="compositionally biased region" description="Low complexity" evidence="1">
    <location>
        <begin position="139"/>
        <end position="153"/>
    </location>
</feature>
<dbReference type="Proteomes" id="UP000288859">
    <property type="component" value="Unassembled WGS sequence"/>
</dbReference>
<accession>A0A438NDU9</accession>
<protein>
    <submittedName>
        <fullName evidence="2">Uncharacterized protein</fullName>
    </submittedName>
</protein>
<dbReference type="InterPro" id="IPR053203">
    <property type="entry name" value="Cisplatin_resist-associated"/>
</dbReference>
<evidence type="ECO:0000313" key="2">
    <source>
        <dbReference type="EMBL" id="RVX73880.1"/>
    </source>
</evidence>
<proteinExistence type="predicted"/>
<organism evidence="2 3">
    <name type="scientific">Exophiala mesophila</name>
    <name type="common">Black yeast-like fungus</name>
    <dbReference type="NCBI Taxonomy" id="212818"/>
    <lineage>
        <taxon>Eukaryota</taxon>
        <taxon>Fungi</taxon>
        <taxon>Dikarya</taxon>
        <taxon>Ascomycota</taxon>
        <taxon>Pezizomycotina</taxon>
        <taxon>Eurotiomycetes</taxon>
        <taxon>Chaetothyriomycetidae</taxon>
        <taxon>Chaetothyriales</taxon>
        <taxon>Herpotrichiellaceae</taxon>
        <taxon>Exophiala</taxon>
    </lineage>
</organism>
<dbReference type="Pfam" id="PF12223">
    <property type="entry name" value="DUF3602"/>
    <property type="match status" value="1"/>
</dbReference>
<dbReference type="AlphaFoldDB" id="A0A438NDU9"/>
<evidence type="ECO:0000256" key="1">
    <source>
        <dbReference type="SAM" id="MobiDB-lite"/>
    </source>
</evidence>